<dbReference type="Proteomes" id="UP000030671">
    <property type="component" value="Unassembled WGS sequence"/>
</dbReference>
<dbReference type="KEGG" id="hir:HETIRDRAFT_422126"/>
<accession>W4JT49</accession>
<name>W4JT49_HETIT</name>
<dbReference type="GeneID" id="20673780"/>
<dbReference type="RefSeq" id="XP_009551611.1">
    <property type="nucleotide sequence ID" value="XM_009553316.1"/>
</dbReference>
<proteinExistence type="predicted"/>
<organism evidence="2 3">
    <name type="scientific">Heterobasidion irregulare (strain TC 32-1)</name>
    <dbReference type="NCBI Taxonomy" id="747525"/>
    <lineage>
        <taxon>Eukaryota</taxon>
        <taxon>Fungi</taxon>
        <taxon>Dikarya</taxon>
        <taxon>Basidiomycota</taxon>
        <taxon>Agaricomycotina</taxon>
        <taxon>Agaricomycetes</taxon>
        <taxon>Russulales</taxon>
        <taxon>Bondarzewiaceae</taxon>
        <taxon>Heterobasidion</taxon>
        <taxon>Heterobasidion annosum species complex</taxon>
    </lineage>
</organism>
<dbReference type="eggNOG" id="ENOG502QUPU">
    <property type="taxonomic scope" value="Eukaryota"/>
</dbReference>
<reference evidence="2 3" key="1">
    <citation type="journal article" date="2012" name="New Phytol.">
        <title>Insight into trade-off between wood decay and parasitism from the genome of a fungal forest pathogen.</title>
        <authorList>
            <person name="Olson A."/>
            <person name="Aerts A."/>
            <person name="Asiegbu F."/>
            <person name="Belbahri L."/>
            <person name="Bouzid O."/>
            <person name="Broberg A."/>
            <person name="Canback B."/>
            <person name="Coutinho P.M."/>
            <person name="Cullen D."/>
            <person name="Dalman K."/>
            <person name="Deflorio G."/>
            <person name="van Diepen L.T."/>
            <person name="Dunand C."/>
            <person name="Duplessis S."/>
            <person name="Durling M."/>
            <person name="Gonthier P."/>
            <person name="Grimwood J."/>
            <person name="Fossdal C.G."/>
            <person name="Hansson D."/>
            <person name="Henrissat B."/>
            <person name="Hietala A."/>
            <person name="Himmelstrand K."/>
            <person name="Hoffmeister D."/>
            <person name="Hogberg N."/>
            <person name="James T.Y."/>
            <person name="Karlsson M."/>
            <person name="Kohler A."/>
            <person name="Kues U."/>
            <person name="Lee Y.H."/>
            <person name="Lin Y.C."/>
            <person name="Lind M."/>
            <person name="Lindquist E."/>
            <person name="Lombard V."/>
            <person name="Lucas S."/>
            <person name="Lunden K."/>
            <person name="Morin E."/>
            <person name="Murat C."/>
            <person name="Park J."/>
            <person name="Raffaello T."/>
            <person name="Rouze P."/>
            <person name="Salamov A."/>
            <person name="Schmutz J."/>
            <person name="Solheim H."/>
            <person name="Stahlberg J."/>
            <person name="Velez H."/>
            <person name="de Vries R.P."/>
            <person name="Wiebenga A."/>
            <person name="Woodward S."/>
            <person name="Yakovlev I."/>
            <person name="Garbelotto M."/>
            <person name="Martin F."/>
            <person name="Grigoriev I.V."/>
            <person name="Stenlid J."/>
        </authorList>
    </citation>
    <scope>NUCLEOTIDE SEQUENCE [LARGE SCALE GENOMIC DNA]</scope>
    <source>
        <strain evidence="2 3">TC 32-1</strain>
    </source>
</reference>
<feature type="region of interest" description="Disordered" evidence="1">
    <location>
        <begin position="360"/>
        <end position="382"/>
    </location>
</feature>
<evidence type="ECO:0000313" key="3">
    <source>
        <dbReference type="Proteomes" id="UP000030671"/>
    </source>
</evidence>
<keyword evidence="3" id="KW-1185">Reference proteome</keyword>
<evidence type="ECO:0000313" key="2">
    <source>
        <dbReference type="EMBL" id="ETW76737.1"/>
    </source>
</evidence>
<dbReference type="HOGENOM" id="CLU_009065_2_0_1"/>
<dbReference type="AlphaFoldDB" id="W4JT49"/>
<sequence>MWTVQVPLPGAPSIIAAAKAIPNSLSAEALFKMSDKILTGLSQHGLYIASYACDGTETERKLQHLIVARSPFRVTYMIPHPCPLSAFDPLEVTLPTYNNRPLVMIQDPKHALKTMRNNNCAGARLLVLGNSVASYSDACILLFGPGIPPLYHRDVENMDHQDDNTATQFFSASALEYLVQEFPDRAGQIVYLFIFGELVDTYQNQKIDHISRIKMVLRARYFVDLWACFLDKAKYPKANELCKHVFAKARKLVKDFTFLDLLYMMPRLHVSIHAAVLLGRSSDPKAHTAGYAHTYFDSHGADLGLLSAFLTDTEIQAAAQDAWAKAENLFSILGISPSDLLSQLPTHLILPSVKSWFHPETSKHDEESEEEPGGWCTDHDHDDDDEAKDLKHLLRVNKTAVGHTHEVDECMFNLSLAAITADVNNLYKAQKLTVEPSLKEQERDIQEDIAAISHVMAAAWLPALSNLPPEPQHIFDMHLTSAIKLNLAALVKVWKAHETQRAANGVRKSLQDVQSAPLKKTTNYYETSGLRLLTFSPS</sequence>
<dbReference type="OrthoDB" id="73076at2759"/>
<gene>
    <name evidence="2" type="ORF">HETIRDRAFT_422126</name>
</gene>
<evidence type="ECO:0000256" key="1">
    <source>
        <dbReference type="SAM" id="MobiDB-lite"/>
    </source>
</evidence>
<protein>
    <submittedName>
        <fullName evidence="2">Uncharacterized protein</fullName>
    </submittedName>
</protein>
<dbReference type="EMBL" id="KI925464">
    <property type="protein sequence ID" value="ETW76737.1"/>
    <property type="molecule type" value="Genomic_DNA"/>
</dbReference>
<dbReference type="InParanoid" id="W4JT49"/>